<proteinExistence type="predicted"/>
<sequence length="192" mass="21734">MRMGDLYERAYKRNSDPKVSFLMNNTIYTTLLVGPRVHPYRNIDICVPGLLVQVEVYSSLGLQCALVEAYVYSFASVPQLSSLPLEFRILPLETHPALSPFLGESNSPKRVWRGVCLVFLRELLPRRVALFLNETLPRPSEASSPKRAGVFTSASVIELSPRRRGIHLSESPSRLSETPWPERRVWARVRAG</sequence>
<gene>
    <name evidence="1" type="ORF">DEO72_LG11g1931</name>
</gene>
<evidence type="ECO:0000313" key="1">
    <source>
        <dbReference type="EMBL" id="QCE14925.1"/>
    </source>
</evidence>
<name>A0A4D6NRM5_VIGUN</name>
<keyword evidence="2" id="KW-1185">Reference proteome</keyword>
<evidence type="ECO:0000313" key="2">
    <source>
        <dbReference type="Proteomes" id="UP000501690"/>
    </source>
</evidence>
<organism evidence="1 2">
    <name type="scientific">Vigna unguiculata</name>
    <name type="common">Cowpea</name>
    <dbReference type="NCBI Taxonomy" id="3917"/>
    <lineage>
        <taxon>Eukaryota</taxon>
        <taxon>Viridiplantae</taxon>
        <taxon>Streptophyta</taxon>
        <taxon>Embryophyta</taxon>
        <taxon>Tracheophyta</taxon>
        <taxon>Spermatophyta</taxon>
        <taxon>Magnoliopsida</taxon>
        <taxon>eudicotyledons</taxon>
        <taxon>Gunneridae</taxon>
        <taxon>Pentapetalae</taxon>
        <taxon>rosids</taxon>
        <taxon>fabids</taxon>
        <taxon>Fabales</taxon>
        <taxon>Fabaceae</taxon>
        <taxon>Papilionoideae</taxon>
        <taxon>50 kb inversion clade</taxon>
        <taxon>NPAAA clade</taxon>
        <taxon>indigoferoid/millettioid clade</taxon>
        <taxon>Phaseoleae</taxon>
        <taxon>Vigna</taxon>
    </lineage>
</organism>
<dbReference type="AlphaFoldDB" id="A0A4D6NRM5"/>
<reference evidence="1 2" key="1">
    <citation type="submission" date="2019-04" db="EMBL/GenBank/DDBJ databases">
        <title>An improved genome assembly and genetic linkage map for asparagus bean, Vigna unguiculata ssp. sesquipedialis.</title>
        <authorList>
            <person name="Xia Q."/>
            <person name="Zhang R."/>
            <person name="Dong Y."/>
        </authorList>
    </citation>
    <scope>NUCLEOTIDE SEQUENCE [LARGE SCALE GENOMIC DNA]</scope>
    <source>
        <tissue evidence="1">Leaf</tissue>
    </source>
</reference>
<accession>A0A4D6NRM5</accession>
<protein>
    <submittedName>
        <fullName evidence="1">Uncharacterized protein</fullName>
    </submittedName>
</protein>
<dbReference type="Proteomes" id="UP000501690">
    <property type="component" value="Linkage Group LG11"/>
</dbReference>
<dbReference type="EMBL" id="CP039355">
    <property type="protein sequence ID" value="QCE14925.1"/>
    <property type="molecule type" value="Genomic_DNA"/>
</dbReference>